<evidence type="ECO:0000313" key="1">
    <source>
        <dbReference type="EMBL" id="KKM71809.1"/>
    </source>
</evidence>
<gene>
    <name evidence="1" type="ORF">LCGC14_1426920</name>
</gene>
<reference evidence="1" key="1">
    <citation type="journal article" date="2015" name="Nature">
        <title>Complex archaea that bridge the gap between prokaryotes and eukaryotes.</title>
        <authorList>
            <person name="Spang A."/>
            <person name="Saw J.H."/>
            <person name="Jorgensen S.L."/>
            <person name="Zaremba-Niedzwiedzka K."/>
            <person name="Martijn J."/>
            <person name="Lind A.E."/>
            <person name="van Eijk R."/>
            <person name="Schleper C."/>
            <person name="Guy L."/>
            <person name="Ettema T.J."/>
        </authorList>
    </citation>
    <scope>NUCLEOTIDE SEQUENCE</scope>
</reference>
<name>A0A0F9JPQ2_9ZZZZ</name>
<dbReference type="EMBL" id="LAZR01009572">
    <property type="protein sequence ID" value="KKM71809.1"/>
    <property type="molecule type" value="Genomic_DNA"/>
</dbReference>
<protein>
    <submittedName>
        <fullName evidence="1">Uncharacterized protein</fullName>
    </submittedName>
</protein>
<comment type="caution">
    <text evidence="1">The sequence shown here is derived from an EMBL/GenBank/DDBJ whole genome shotgun (WGS) entry which is preliminary data.</text>
</comment>
<proteinExistence type="predicted"/>
<dbReference type="AlphaFoldDB" id="A0A0F9JPQ2"/>
<accession>A0A0F9JPQ2</accession>
<organism evidence="1">
    <name type="scientific">marine sediment metagenome</name>
    <dbReference type="NCBI Taxonomy" id="412755"/>
    <lineage>
        <taxon>unclassified sequences</taxon>
        <taxon>metagenomes</taxon>
        <taxon>ecological metagenomes</taxon>
    </lineage>
</organism>
<sequence length="48" mass="5912">MPKGRYSKRHLRRTKVFSQKGKSILENRKKDEKRIAMNQEILLERREK</sequence>